<feature type="transmembrane region" description="Helical" evidence="1">
    <location>
        <begin position="119"/>
        <end position="144"/>
    </location>
</feature>
<dbReference type="AlphaFoldDB" id="A0A9D1EMG2"/>
<sequence length="149" mass="15547">MQISKDEYSKAAQSAYRKSKPWINVPKAFLTGGMICAAGELICEFFKAAGVPSEDASAFTSVTLIIFSAVLTGVSLYPKVAKHGGAGTLVPITGFANAVVSPAVEFRSEGWILGVGAKVFAIAGPVILYGTAAGVLWGVIYFVINSLKL</sequence>
<feature type="transmembrane region" description="Helical" evidence="1">
    <location>
        <begin position="84"/>
        <end position="104"/>
    </location>
</feature>
<organism evidence="2 3">
    <name type="scientific">Candidatus Faeciplasma gallinarum</name>
    <dbReference type="NCBI Taxonomy" id="2840799"/>
    <lineage>
        <taxon>Bacteria</taxon>
        <taxon>Bacillati</taxon>
        <taxon>Bacillota</taxon>
        <taxon>Clostridia</taxon>
        <taxon>Eubacteriales</taxon>
        <taxon>Oscillospiraceae</taxon>
        <taxon>Oscillospiraceae incertae sedis</taxon>
        <taxon>Candidatus Faeciplasma</taxon>
    </lineage>
</organism>
<comment type="caution">
    <text evidence="2">The sequence shown here is derived from an EMBL/GenBank/DDBJ whole genome shotgun (WGS) entry which is preliminary data.</text>
</comment>
<dbReference type="PANTHER" id="PTHR38450:SF1">
    <property type="entry name" value="STAGE V SPORULATION PROTEIN AC"/>
    <property type="match status" value="1"/>
</dbReference>
<feature type="transmembrane region" description="Helical" evidence="1">
    <location>
        <begin position="28"/>
        <end position="50"/>
    </location>
</feature>
<dbReference type="EMBL" id="DVIR01000011">
    <property type="protein sequence ID" value="HIS24035.1"/>
    <property type="molecule type" value="Genomic_DNA"/>
</dbReference>
<dbReference type="InterPro" id="IPR005562">
    <property type="entry name" value="SpoVA"/>
</dbReference>
<evidence type="ECO:0000313" key="2">
    <source>
        <dbReference type="EMBL" id="HIS24035.1"/>
    </source>
</evidence>
<evidence type="ECO:0000313" key="3">
    <source>
        <dbReference type="Proteomes" id="UP000823982"/>
    </source>
</evidence>
<accession>A0A9D1EMG2</accession>
<protein>
    <submittedName>
        <fullName evidence="2">SpoVA/SpoVAEb family sporulation membrane protein</fullName>
    </submittedName>
</protein>
<name>A0A9D1EMG2_9FIRM</name>
<proteinExistence type="predicted"/>
<reference evidence="2" key="1">
    <citation type="submission" date="2020-10" db="EMBL/GenBank/DDBJ databases">
        <authorList>
            <person name="Gilroy R."/>
        </authorList>
    </citation>
    <scope>NUCLEOTIDE SEQUENCE</scope>
    <source>
        <strain evidence="2">CHK157-1446</strain>
    </source>
</reference>
<gene>
    <name evidence="2" type="ORF">IAD01_01325</name>
</gene>
<reference evidence="2" key="2">
    <citation type="journal article" date="2021" name="PeerJ">
        <title>Extensive microbial diversity within the chicken gut microbiome revealed by metagenomics and culture.</title>
        <authorList>
            <person name="Gilroy R."/>
            <person name="Ravi A."/>
            <person name="Getino M."/>
            <person name="Pursley I."/>
            <person name="Horton D.L."/>
            <person name="Alikhan N.F."/>
            <person name="Baker D."/>
            <person name="Gharbi K."/>
            <person name="Hall N."/>
            <person name="Watson M."/>
            <person name="Adriaenssens E.M."/>
            <person name="Foster-Nyarko E."/>
            <person name="Jarju S."/>
            <person name="Secka A."/>
            <person name="Antonio M."/>
            <person name="Oren A."/>
            <person name="Chaudhuri R.R."/>
            <person name="La Ragione R."/>
            <person name="Hildebrand F."/>
            <person name="Pallen M.J."/>
        </authorList>
    </citation>
    <scope>NUCLEOTIDE SEQUENCE</scope>
    <source>
        <strain evidence="2">CHK157-1446</strain>
    </source>
</reference>
<keyword evidence="1" id="KW-1133">Transmembrane helix</keyword>
<evidence type="ECO:0000256" key="1">
    <source>
        <dbReference type="SAM" id="Phobius"/>
    </source>
</evidence>
<keyword evidence="1" id="KW-0472">Membrane</keyword>
<dbReference type="Pfam" id="PF03862">
    <property type="entry name" value="SpoVAC_SpoVAEB"/>
    <property type="match status" value="1"/>
</dbReference>
<dbReference type="Proteomes" id="UP000823982">
    <property type="component" value="Unassembled WGS sequence"/>
</dbReference>
<dbReference type="PANTHER" id="PTHR38450">
    <property type="entry name" value="STAGE V SPORULATION PROTEIN AC-RELATED"/>
    <property type="match status" value="1"/>
</dbReference>
<keyword evidence="1" id="KW-0812">Transmembrane</keyword>
<feature type="transmembrane region" description="Helical" evidence="1">
    <location>
        <begin position="56"/>
        <end position="77"/>
    </location>
</feature>